<gene>
    <name evidence="1" type="ORF">UFOPK1495_00270</name>
</gene>
<accession>A0A6J6BSW8</accession>
<dbReference type="EMBL" id="CAEZSU010000018">
    <property type="protein sequence ID" value="CAB4542260.1"/>
    <property type="molecule type" value="Genomic_DNA"/>
</dbReference>
<reference evidence="1" key="1">
    <citation type="submission" date="2020-05" db="EMBL/GenBank/DDBJ databases">
        <authorList>
            <person name="Chiriac C."/>
            <person name="Salcher M."/>
            <person name="Ghai R."/>
            <person name="Kavagutti S V."/>
        </authorList>
    </citation>
    <scope>NUCLEOTIDE SEQUENCE</scope>
</reference>
<name>A0A6J6BSW8_9ZZZZ</name>
<organism evidence="1">
    <name type="scientific">freshwater metagenome</name>
    <dbReference type="NCBI Taxonomy" id="449393"/>
    <lineage>
        <taxon>unclassified sequences</taxon>
        <taxon>metagenomes</taxon>
        <taxon>ecological metagenomes</taxon>
    </lineage>
</organism>
<dbReference type="AlphaFoldDB" id="A0A6J6BSW8"/>
<evidence type="ECO:0000313" key="1">
    <source>
        <dbReference type="EMBL" id="CAB4542260.1"/>
    </source>
</evidence>
<proteinExistence type="predicted"/>
<sequence>MTSSVTSVAIGTACSWSEFFSANRLSIVEILIGAPFAVRTSASLAMRSSRSFTFFNSFRSIETISDVRLSTMTRPFKSKIRPRGASVATVLVLFAVACTASSGASSACKYQSRANSAMKHAATTTPRRLIRRRGEVVSMVQGFERRVLATRENTTALVQQIKAVSGPQPAFDRPLDQPSDRP</sequence>
<protein>
    <submittedName>
        <fullName evidence="1">Unannotated protein</fullName>
    </submittedName>
</protein>